<dbReference type="Gene3D" id="3.40.50.720">
    <property type="entry name" value="NAD(P)-binding Rossmann-like Domain"/>
    <property type="match status" value="1"/>
</dbReference>
<comment type="similarity">
    <text evidence="1">Belongs to the short-chain dehydrogenases/reductases (SDR) family.</text>
</comment>
<accession>A0A5N0VLK4</accession>
<dbReference type="OrthoDB" id="9806974at2"/>
<protein>
    <submittedName>
        <fullName evidence="3">SDR family oxidoreductase</fullName>
    </submittedName>
</protein>
<evidence type="ECO:0000256" key="2">
    <source>
        <dbReference type="ARBA" id="ARBA00023002"/>
    </source>
</evidence>
<organism evidence="3 4">
    <name type="scientific">Amycolatopsis acidicola</name>
    <dbReference type="NCBI Taxonomy" id="2596893"/>
    <lineage>
        <taxon>Bacteria</taxon>
        <taxon>Bacillati</taxon>
        <taxon>Actinomycetota</taxon>
        <taxon>Actinomycetes</taxon>
        <taxon>Pseudonocardiales</taxon>
        <taxon>Pseudonocardiaceae</taxon>
        <taxon>Amycolatopsis</taxon>
    </lineage>
</organism>
<keyword evidence="4" id="KW-1185">Reference proteome</keyword>
<comment type="caution">
    <text evidence="3">The sequence shown here is derived from an EMBL/GenBank/DDBJ whole genome shotgun (WGS) entry which is preliminary data.</text>
</comment>
<dbReference type="Proteomes" id="UP000319769">
    <property type="component" value="Unassembled WGS sequence"/>
</dbReference>
<dbReference type="CDD" id="cd05233">
    <property type="entry name" value="SDR_c"/>
    <property type="match status" value="1"/>
</dbReference>
<dbReference type="EMBL" id="VMNW02000005">
    <property type="protein sequence ID" value="KAA9165501.1"/>
    <property type="molecule type" value="Genomic_DNA"/>
</dbReference>
<evidence type="ECO:0000313" key="4">
    <source>
        <dbReference type="Proteomes" id="UP000319769"/>
    </source>
</evidence>
<gene>
    <name evidence="3" type="ORF">FPZ12_005355</name>
</gene>
<dbReference type="PANTHER" id="PTHR42760">
    <property type="entry name" value="SHORT-CHAIN DEHYDROGENASES/REDUCTASES FAMILY MEMBER"/>
    <property type="match status" value="1"/>
</dbReference>
<evidence type="ECO:0000313" key="3">
    <source>
        <dbReference type="EMBL" id="KAA9165501.1"/>
    </source>
</evidence>
<sequence>MERFTGQVVLVTGAGSGIGRELARSCAAEGAQLHLVDIDETVHEVAAGLGGVAHICDVGDPAAVRSLFERVESLDAAFLNAGINGVPSMLQDGGAVDELSFDAWRRVLSVNLDGLFSCLQESAHIMKRQQHGSIVVTASTAGLRPEPRVSYPYVVSKHAVVGLVKQAALELAGHGVRVNAIAPGPVVTNIGGTGPRPQAAVAAWEDSIPARRWGQPSDVTDLALLLAAPGSGWLTGGIHVVDGGASVLTQVLAGTLPGNSPRE</sequence>
<dbReference type="PRINTS" id="PR00081">
    <property type="entry name" value="GDHRDH"/>
</dbReference>
<evidence type="ECO:0000256" key="1">
    <source>
        <dbReference type="ARBA" id="ARBA00006484"/>
    </source>
</evidence>
<reference evidence="3" key="1">
    <citation type="submission" date="2019-09" db="EMBL/GenBank/DDBJ databases">
        <authorList>
            <person name="Teo W.F.A."/>
            <person name="Duangmal K."/>
        </authorList>
    </citation>
    <scope>NUCLEOTIDE SEQUENCE [LARGE SCALE GENOMIC DNA]</scope>
    <source>
        <strain evidence="3">K81G1</strain>
    </source>
</reference>
<proteinExistence type="inferred from homology"/>
<dbReference type="FunFam" id="3.40.50.720:FF:000084">
    <property type="entry name" value="Short-chain dehydrogenase reductase"/>
    <property type="match status" value="1"/>
</dbReference>
<dbReference type="RefSeq" id="WP_144746188.1">
    <property type="nucleotide sequence ID" value="NZ_VMNW02000005.1"/>
</dbReference>
<dbReference type="InterPro" id="IPR036291">
    <property type="entry name" value="NAD(P)-bd_dom_sf"/>
</dbReference>
<dbReference type="PANTHER" id="PTHR42760:SF133">
    <property type="entry name" value="3-OXOACYL-[ACYL-CARRIER-PROTEIN] REDUCTASE"/>
    <property type="match status" value="1"/>
</dbReference>
<dbReference type="AlphaFoldDB" id="A0A5N0VLK4"/>
<dbReference type="GO" id="GO:0016616">
    <property type="term" value="F:oxidoreductase activity, acting on the CH-OH group of donors, NAD or NADP as acceptor"/>
    <property type="evidence" value="ECO:0007669"/>
    <property type="project" value="TreeGrafter"/>
</dbReference>
<keyword evidence="2" id="KW-0560">Oxidoreductase</keyword>
<dbReference type="InterPro" id="IPR002347">
    <property type="entry name" value="SDR_fam"/>
</dbReference>
<name>A0A5N0VLK4_9PSEU</name>
<dbReference type="SUPFAM" id="SSF51735">
    <property type="entry name" value="NAD(P)-binding Rossmann-fold domains"/>
    <property type="match status" value="1"/>
</dbReference>
<dbReference type="Pfam" id="PF13561">
    <property type="entry name" value="adh_short_C2"/>
    <property type="match status" value="1"/>
</dbReference>